<keyword evidence="3" id="KW-1185">Reference proteome</keyword>
<dbReference type="PROSITE" id="PS51257">
    <property type="entry name" value="PROKAR_LIPOPROTEIN"/>
    <property type="match status" value="1"/>
</dbReference>
<dbReference type="AlphaFoldDB" id="A0A1N6U8Y9"/>
<dbReference type="OrthoDB" id="1448121at2"/>
<dbReference type="Pfam" id="PF14059">
    <property type="entry name" value="DUF4251"/>
    <property type="match status" value="1"/>
</dbReference>
<reference evidence="3" key="1">
    <citation type="submission" date="2017-01" db="EMBL/GenBank/DDBJ databases">
        <authorList>
            <person name="Varghese N."/>
            <person name="Submissions S."/>
        </authorList>
    </citation>
    <scope>NUCLEOTIDE SEQUENCE [LARGE SCALE GENOMIC DNA]</scope>
    <source>
        <strain evidence="3">DSM 15366</strain>
    </source>
</reference>
<proteinExistence type="predicted"/>
<dbReference type="InterPro" id="IPR025347">
    <property type="entry name" value="DUF4251"/>
</dbReference>
<gene>
    <name evidence="2" type="ORF">SAMN05421797_102256</name>
</gene>
<dbReference type="RefSeq" id="WP_076548226.1">
    <property type="nucleotide sequence ID" value="NZ_FTMA01000002.1"/>
</dbReference>
<feature type="chain" id="PRO_5012546067" description="DUF4251 domain-containing protein" evidence="1">
    <location>
        <begin position="22"/>
        <end position="180"/>
    </location>
</feature>
<evidence type="ECO:0000313" key="2">
    <source>
        <dbReference type="EMBL" id="SIQ62158.1"/>
    </source>
</evidence>
<name>A0A1N6U8Y9_9FLAO</name>
<evidence type="ECO:0008006" key="4">
    <source>
        <dbReference type="Google" id="ProtNLM"/>
    </source>
</evidence>
<evidence type="ECO:0000256" key="1">
    <source>
        <dbReference type="SAM" id="SignalP"/>
    </source>
</evidence>
<sequence>MRKLLLCISAIGILVSCSSSNTVINSAHPIHELMKTKQIIFEAQSASPMVTSSLNAIADNGLIPSGSTISRIDLNGNTNYLKIFGDSVSADLPFFGERQFGGGYGTDTGIEFNGLPESYSQEFNSNKQKYTIRFQISDTSDLYTIYMEVFPNQNAVVSINMANRNPIRFNGTIKALKEEE</sequence>
<dbReference type="Proteomes" id="UP000186953">
    <property type="component" value="Unassembled WGS sequence"/>
</dbReference>
<dbReference type="Gene3D" id="2.40.128.410">
    <property type="match status" value="1"/>
</dbReference>
<accession>A0A1N6U8Y9</accession>
<dbReference type="EMBL" id="FTMA01000002">
    <property type="protein sequence ID" value="SIQ62158.1"/>
    <property type="molecule type" value="Genomic_DNA"/>
</dbReference>
<feature type="signal peptide" evidence="1">
    <location>
        <begin position="1"/>
        <end position="21"/>
    </location>
</feature>
<protein>
    <recommendedName>
        <fullName evidence="4">DUF4251 domain-containing protein</fullName>
    </recommendedName>
</protein>
<keyword evidence="1" id="KW-0732">Signal</keyword>
<evidence type="ECO:0000313" key="3">
    <source>
        <dbReference type="Proteomes" id="UP000186953"/>
    </source>
</evidence>
<organism evidence="2 3">
    <name type="scientific">Maribacter ulvicola</name>
    <dbReference type="NCBI Taxonomy" id="228959"/>
    <lineage>
        <taxon>Bacteria</taxon>
        <taxon>Pseudomonadati</taxon>
        <taxon>Bacteroidota</taxon>
        <taxon>Flavobacteriia</taxon>
        <taxon>Flavobacteriales</taxon>
        <taxon>Flavobacteriaceae</taxon>
        <taxon>Maribacter</taxon>
    </lineage>
</organism>
<dbReference type="STRING" id="228959.SAMN05421797_102256"/>